<keyword evidence="4" id="KW-1185">Reference proteome</keyword>
<dbReference type="SUPFAM" id="SSF52402">
    <property type="entry name" value="Adenine nucleotide alpha hydrolases-like"/>
    <property type="match status" value="2"/>
</dbReference>
<evidence type="ECO:0000313" key="3">
    <source>
        <dbReference type="EMBL" id="MDA0167436.1"/>
    </source>
</evidence>
<dbReference type="PRINTS" id="PR01438">
    <property type="entry name" value="UNVRSLSTRESS"/>
</dbReference>
<accession>A0A9X3N2H4</accession>
<dbReference type="PANTHER" id="PTHR46268:SF6">
    <property type="entry name" value="UNIVERSAL STRESS PROTEIN UP12"/>
    <property type="match status" value="1"/>
</dbReference>
<dbReference type="InterPro" id="IPR006015">
    <property type="entry name" value="Universal_stress_UspA"/>
</dbReference>
<reference evidence="3" key="1">
    <citation type="submission" date="2022-10" db="EMBL/GenBank/DDBJ databases">
        <title>The WGS of Solirubrobacter ginsenosidimutans DSM 21036.</title>
        <authorList>
            <person name="Jiang Z."/>
        </authorList>
    </citation>
    <scope>NUCLEOTIDE SEQUENCE</scope>
    <source>
        <strain evidence="3">DSM 21036</strain>
    </source>
</reference>
<dbReference type="PANTHER" id="PTHR46268">
    <property type="entry name" value="STRESS RESPONSE PROTEIN NHAX"/>
    <property type="match status" value="1"/>
</dbReference>
<comment type="caution">
    <text evidence="3">The sequence shown here is derived from an EMBL/GenBank/DDBJ whole genome shotgun (WGS) entry which is preliminary data.</text>
</comment>
<organism evidence="3 4">
    <name type="scientific">Solirubrobacter ginsenosidimutans</name>
    <dbReference type="NCBI Taxonomy" id="490573"/>
    <lineage>
        <taxon>Bacteria</taxon>
        <taxon>Bacillati</taxon>
        <taxon>Actinomycetota</taxon>
        <taxon>Thermoleophilia</taxon>
        <taxon>Solirubrobacterales</taxon>
        <taxon>Solirubrobacteraceae</taxon>
        <taxon>Solirubrobacter</taxon>
    </lineage>
</organism>
<comment type="similarity">
    <text evidence="1">Belongs to the universal stress protein A family.</text>
</comment>
<feature type="domain" description="UspA" evidence="2">
    <location>
        <begin position="150"/>
        <end position="288"/>
    </location>
</feature>
<dbReference type="Gene3D" id="3.40.50.12370">
    <property type="match status" value="1"/>
</dbReference>
<gene>
    <name evidence="3" type="ORF">OM076_44670</name>
</gene>
<evidence type="ECO:0000259" key="2">
    <source>
        <dbReference type="Pfam" id="PF00582"/>
    </source>
</evidence>
<sequence length="307" mass="31834">MSTILIGVDESTRSEDAIAFGNRLARASSADIVVACAFPFNDAIHDGSGGIFREALEDHAEKTVRAMRDRLDGVSADRLKIRTAPNPSAAHALHDLAQSEHAELVVVGSSHTGRMGRVAPGSTGERLLHGAPCAVAIVPDGYAARAERPIRQIGVAYDGSDEATAAVAAAVELARALSAELEIIGVVAPHTYAASGVMGGAIYVTPQDELDQSVQDELDAAIAGLPEDVKAESVRLAGDPADQLGERSESLDLMLAGSRGYGPLRSVLVGGVSGRLMHTVQCPVIIVPRGVEAPLAMLFPRQAVAAA</sequence>
<dbReference type="InterPro" id="IPR006016">
    <property type="entry name" value="UspA"/>
</dbReference>
<dbReference type="RefSeq" id="WP_270046757.1">
    <property type="nucleotide sequence ID" value="NZ_JAPDOD010000136.1"/>
</dbReference>
<evidence type="ECO:0000313" key="4">
    <source>
        <dbReference type="Proteomes" id="UP001149140"/>
    </source>
</evidence>
<dbReference type="Pfam" id="PF00582">
    <property type="entry name" value="Usp"/>
    <property type="match status" value="2"/>
</dbReference>
<protein>
    <submittedName>
        <fullName evidence="3">Universal stress protein</fullName>
    </submittedName>
</protein>
<evidence type="ECO:0000256" key="1">
    <source>
        <dbReference type="ARBA" id="ARBA00008791"/>
    </source>
</evidence>
<proteinExistence type="inferred from homology"/>
<feature type="domain" description="UspA" evidence="2">
    <location>
        <begin position="2"/>
        <end position="139"/>
    </location>
</feature>
<dbReference type="AlphaFoldDB" id="A0A9X3N2H4"/>
<dbReference type="EMBL" id="JAPDOD010000136">
    <property type="protein sequence ID" value="MDA0167436.1"/>
    <property type="molecule type" value="Genomic_DNA"/>
</dbReference>
<dbReference type="Proteomes" id="UP001149140">
    <property type="component" value="Unassembled WGS sequence"/>
</dbReference>
<name>A0A9X3N2H4_9ACTN</name>
<dbReference type="CDD" id="cd00293">
    <property type="entry name" value="USP-like"/>
    <property type="match status" value="2"/>
</dbReference>